<evidence type="ECO:0000256" key="1">
    <source>
        <dbReference type="SAM" id="Phobius"/>
    </source>
</evidence>
<name>A0A812QWG4_9DINO</name>
<keyword evidence="1" id="KW-1133">Transmembrane helix</keyword>
<keyword evidence="1" id="KW-0472">Membrane</keyword>
<dbReference type="AlphaFoldDB" id="A0A812QWG4"/>
<feature type="transmembrane region" description="Helical" evidence="1">
    <location>
        <begin position="109"/>
        <end position="129"/>
    </location>
</feature>
<keyword evidence="1" id="KW-0812">Transmembrane</keyword>
<accession>A0A812QWG4</accession>
<gene>
    <name evidence="2" type="ORF">SNEC2469_LOCUS11155</name>
</gene>
<sequence length="150" mass="16248">MGSMGLALTSDRSLRLTSSLLCGACLASVFRNLYSHHRGGSDGINNLLVPRSFNCRLMELTSVLGFLASRAELQELYAGGYNARRRGYLSLAFLLQSLCMTIFDCDSTTSFLLVIVLLVGQLAALLCAYRDLDFGPAFLSPWIIRAAAGA</sequence>
<comment type="caution">
    <text evidence="2">The sequence shown here is derived from an EMBL/GenBank/DDBJ whole genome shotgun (WGS) entry which is preliminary data.</text>
</comment>
<dbReference type="Proteomes" id="UP000601435">
    <property type="component" value="Unassembled WGS sequence"/>
</dbReference>
<dbReference type="EMBL" id="CAJNJA010017711">
    <property type="protein sequence ID" value="CAE7406418.1"/>
    <property type="molecule type" value="Genomic_DNA"/>
</dbReference>
<evidence type="ECO:0000313" key="3">
    <source>
        <dbReference type="Proteomes" id="UP000601435"/>
    </source>
</evidence>
<evidence type="ECO:0000313" key="2">
    <source>
        <dbReference type="EMBL" id="CAE7406418.1"/>
    </source>
</evidence>
<feature type="non-terminal residue" evidence="2">
    <location>
        <position position="1"/>
    </location>
</feature>
<organism evidence="2 3">
    <name type="scientific">Symbiodinium necroappetens</name>
    <dbReference type="NCBI Taxonomy" id="1628268"/>
    <lineage>
        <taxon>Eukaryota</taxon>
        <taxon>Sar</taxon>
        <taxon>Alveolata</taxon>
        <taxon>Dinophyceae</taxon>
        <taxon>Suessiales</taxon>
        <taxon>Symbiodiniaceae</taxon>
        <taxon>Symbiodinium</taxon>
    </lineage>
</organism>
<protein>
    <submittedName>
        <fullName evidence="2">Uncharacterized protein</fullName>
    </submittedName>
</protein>
<keyword evidence="3" id="KW-1185">Reference proteome</keyword>
<proteinExistence type="predicted"/>
<dbReference type="OrthoDB" id="10377537at2759"/>
<reference evidence="2" key="1">
    <citation type="submission" date="2021-02" db="EMBL/GenBank/DDBJ databases">
        <authorList>
            <person name="Dougan E. K."/>
            <person name="Rhodes N."/>
            <person name="Thang M."/>
            <person name="Chan C."/>
        </authorList>
    </citation>
    <scope>NUCLEOTIDE SEQUENCE</scope>
</reference>